<reference evidence="2 3" key="1">
    <citation type="submission" date="2015-12" db="EMBL/GenBank/DDBJ databases">
        <title>Draft genome sequence of the thermoanaerobe Thermotalea metallivorans, an isolate from the runoff channel of the Great Artesian Basin, Australia.</title>
        <authorList>
            <person name="Patel B.K."/>
        </authorList>
    </citation>
    <scope>NUCLEOTIDE SEQUENCE [LARGE SCALE GENOMIC DNA]</scope>
    <source>
        <strain evidence="2 3">B2-1</strain>
    </source>
</reference>
<keyword evidence="3" id="KW-1185">Reference proteome</keyword>
<gene>
    <name evidence="2" type="ORF">AN619_09050</name>
</gene>
<feature type="transmembrane region" description="Helical" evidence="1">
    <location>
        <begin position="82"/>
        <end position="102"/>
    </location>
</feature>
<dbReference type="RefSeq" id="WP_068555283.1">
    <property type="nucleotide sequence ID" value="NZ_LOEE01000026.1"/>
</dbReference>
<keyword evidence="1" id="KW-1133">Transmembrane helix</keyword>
<dbReference type="EMBL" id="LOEE01000026">
    <property type="protein sequence ID" value="KXG76580.1"/>
    <property type="molecule type" value="Genomic_DNA"/>
</dbReference>
<feature type="transmembrane region" description="Helical" evidence="1">
    <location>
        <begin position="40"/>
        <end position="61"/>
    </location>
</feature>
<keyword evidence="1" id="KW-0472">Membrane</keyword>
<dbReference type="AlphaFoldDB" id="A0A140L7Q5"/>
<dbReference type="Proteomes" id="UP000070456">
    <property type="component" value="Unassembled WGS sequence"/>
</dbReference>
<evidence type="ECO:0000313" key="2">
    <source>
        <dbReference type="EMBL" id="KXG76580.1"/>
    </source>
</evidence>
<evidence type="ECO:0000256" key="1">
    <source>
        <dbReference type="SAM" id="Phobius"/>
    </source>
</evidence>
<comment type="caution">
    <text evidence="2">The sequence shown here is derived from an EMBL/GenBank/DDBJ whole genome shotgun (WGS) entry which is preliminary data.</text>
</comment>
<evidence type="ECO:0000313" key="3">
    <source>
        <dbReference type="Proteomes" id="UP000070456"/>
    </source>
</evidence>
<protein>
    <submittedName>
        <fullName evidence="2">Uncharacterized protein</fullName>
    </submittedName>
</protein>
<dbReference type="OrthoDB" id="1954345at2"/>
<sequence>MTLLKNIGKYLLKGCIYSVAFGIIGAVFAMINGWVFLKGAYIFVLGGGALVMVISVALLIGTPKMREEMVRSGDQFQNPSRGAEGIGPAIMAMTMIIIGFWLEALMH</sequence>
<name>A0A140L7Q5_9FIRM</name>
<feature type="transmembrane region" description="Helical" evidence="1">
    <location>
        <begin position="12"/>
        <end position="34"/>
    </location>
</feature>
<dbReference type="STRING" id="520762.AN619_09050"/>
<organism evidence="2 3">
    <name type="scientific">Thermotalea metallivorans</name>
    <dbReference type="NCBI Taxonomy" id="520762"/>
    <lineage>
        <taxon>Bacteria</taxon>
        <taxon>Bacillati</taxon>
        <taxon>Bacillota</taxon>
        <taxon>Clostridia</taxon>
        <taxon>Peptostreptococcales</taxon>
        <taxon>Thermotaleaceae</taxon>
        <taxon>Thermotalea</taxon>
    </lineage>
</organism>
<proteinExistence type="predicted"/>
<keyword evidence="1" id="KW-0812">Transmembrane</keyword>
<accession>A0A140L7Q5</accession>